<evidence type="ECO:0000256" key="2">
    <source>
        <dbReference type="ARBA" id="ARBA00022695"/>
    </source>
</evidence>
<sequence length="321" mass="36563">MMIQLPPGVDGIYDSEGDIVYLEELLSVINSDPNLPPSPVCEINVPEKINILHVNDPPTRIKDITILILNKMLQRCEDTNLVLNWEKCLYVKKHNPWHEISNVRIEVIRTKFNVLAKLHHPTTIDFAVGASWAQRKTQARPADTLCSKPNGTEASAHYIQRKGITCVSVLLFEDFRPYLVLSKSIVYTDHSALKYLLAKQDAKPRLLWKLSTSSKLATMDPRGDIMVQISPLKRYLMPVSSGHNLQMMPTVRLKMRTTCSAKEKFLQRDEMPLNSTKFVKIFDLVALTSWGLYPSSEGTNHLLVAVDYVSKWVEQKRSITH</sequence>
<dbReference type="Pfam" id="PF17917">
    <property type="entry name" value="RT_RNaseH"/>
    <property type="match status" value="1"/>
</dbReference>
<evidence type="ECO:0000256" key="3">
    <source>
        <dbReference type="ARBA" id="ARBA00022722"/>
    </source>
</evidence>
<dbReference type="InterPro" id="IPR041373">
    <property type="entry name" value="RT_RNaseH"/>
</dbReference>
<evidence type="ECO:0000256" key="1">
    <source>
        <dbReference type="ARBA" id="ARBA00022679"/>
    </source>
</evidence>
<protein>
    <submittedName>
        <fullName evidence="8">Reverse transcriptase domain-containing protein</fullName>
    </submittedName>
</protein>
<name>A0ABQ5B435_9ASTR</name>
<gene>
    <name evidence="8" type="ORF">Tco_0842889</name>
</gene>
<keyword evidence="5" id="KW-0378">Hydrolase</keyword>
<keyword evidence="6 8" id="KW-0695">RNA-directed DNA polymerase</keyword>
<organism evidence="8 9">
    <name type="scientific">Tanacetum coccineum</name>
    <dbReference type="NCBI Taxonomy" id="301880"/>
    <lineage>
        <taxon>Eukaryota</taxon>
        <taxon>Viridiplantae</taxon>
        <taxon>Streptophyta</taxon>
        <taxon>Embryophyta</taxon>
        <taxon>Tracheophyta</taxon>
        <taxon>Spermatophyta</taxon>
        <taxon>Magnoliopsida</taxon>
        <taxon>eudicotyledons</taxon>
        <taxon>Gunneridae</taxon>
        <taxon>Pentapetalae</taxon>
        <taxon>asterids</taxon>
        <taxon>campanulids</taxon>
        <taxon>Asterales</taxon>
        <taxon>Asteraceae</taxon>
        <taxon>Asteroideae</taxon>
        <taxon>Anthemideae</taxon>
        <taxon>Anthemidinae</taxon>
        <taxon>Tanacetum</taxon>
    </lineage>
</organism>
<dbReference type="InterPro" id="IPR043502">
    <property type="entry name" value="DNA/RNA_pol_sf"/>
</dbReference>
<evidence type="ECO:0000256" key="4">
    <source>
        <dbReference type="ARBA" id="ARBA00022759"/>
    </source>
</evidence>
<evidence type="ECO:0000313" key="8">
    <source>
        <dbReference type="EMBL" id="GJT08427.1"/>
    </source>
</evidence>
<dbReference type="GO" id="GO:0003964">
    <property type="term" value="F:RNA-directed DNA polymerase activity"/>
    <property type="evidence" value="ECO:0007669"/>
    <property type="project" value="UniProtKB-KW"/>
</dbReference>
<keyword evidence="3" id="KW-0540">Nuclease</keyword>
<reference evidence="8" key="1">
    <citation type="journal article" date="2022" name="Int. J. Mol. Sci.">
        <title>Draft Genome of Tanacetum Coccineum: Genomic Comparison of Closely Related Tanacetum-Family Plants.</title>
        <authorList>
            <person name="Yamashiro T."/>
            <person name="Shiraishi A."/>
            <person name="Nakayama K."/>
            <person name="Satake H."/>
        </authorList>
    </citation>
    <scope>NUCLEOTIDE SEQUENCE</scope>
</reference>
<dbReference type="Proteomes" id="UP001151760">
    <property type="component" value="Unassembled WGS sequence"/>
</dbReference>
<evidence type="ECO:0000256" key="6">
    <source>
        <dbReference type="ARBA" id="ARBA00022918"/>
    </source>
</evidence>
<keyword evidence="9" id="KW-1185">Reference proteome</keyword>
<evidence type="ECO:0000256" key="5">
    <source>
        <dbReference type="ARBA" id="ARBA00022801"/>
    </source>
</evidence>
<reference evidence="8" key="2">
    <citation type="submission" date="2022-01" db="EMBL/GenBank/DDBJ databases">
        <authorList>
            <person name="Yamashiro T."/>
            <person name="Shiraishi A."/>
            <person name="Satake H."/>
            <person name="Nakayama K."/>
        </authorList>
    </citation>
    <scope>NUCLEOTIDE SEQUENCE</scope>
</reference>
<evidence type="ECO:0000259" key="7">
    <source>
        <dbReference type="Pfam" id="PF17917"/>
    </source>
</evidence>
<keyword evidence="4" id="KW-0255">Endonuclease</keyword>
<accession>A0ABQ5B435</accession>
<feature type="domain" description="Reverse transcriptase RNase H-like" evidence="7">
    <location>
        <begin position="125"/>
        <end position="206"/>
    </location>
</feature>
<dbReference type="SUPFAM" id="SSF56672">
    <property type="entry name" value="DNA/RNA polymerases"/>
    <property type="match status" value="1"/>
</dbReference>
<dbReference type="EMBL" id="BQNB010012829">
    <property type="protein sequence ID" value="GJT08427.1"/>
    <property type="molecule type" value="Genomic_DNA"/>
</dbReference>
<evidence type="ECO:0000313" key="9">
    <source>
        <dbReference type="Proteomes" id="UP001151760"/>
    </source>
</evidence>
<proteinExistence type="predicted"/>
<comment type="caution">
    <text evidence="8">The sequence shown here is derived from an EMBL/GenBank/DDBJ whole genome shotgun (WGS) entry which is preliminary data.</text>
</comment>
<keyword evidence="2" id="KW-0548">Nucleotidyltransferase</keyword>
<keyword evidence="1" id="KW-0808">Transferase</keyword>